<evidence type="ECO:0000313" key="2">
    <source>
        <dbReference type="EMBL" id="MBO1531258.1"/>
    </source>
</evidence>
<dbReference type="InterPro" id="IPR002686">
    <property type="entry name" value="Transposase_17"/>
</dbReference>
<proteinExistence type="predicted"/>
<dbReference type="InterPro" id="IPR052715">
    <property type="entry name" value="RAYT_transposase"/>
</dbReference>
<comment type="caution">
    <text evidence="2">The sequence shown here is derived from an EMBL/GenBank/DDBJ whole genome shotgun (WGS) entry which is preliminary data.</text>
</comment>
<dbReference type="InterPro" id="IPR036515">
    <property type="entry name" value="Transposase_17_sf"/>
</dbReference>
<dbReference type="Gene3D" id="3.30.70.1290">
    <property type="entry name" value="Transposase IS200-like"/>
    <property type="match status" value="1"/>
</dbReference>
<gene>
    <name evidence="2" type="ORF">J3492_08530</name>
</gene>
<feature type="domain" description="Transposase IS200-like" evidence="1">
    <location>
        <begin position="9"/>
        <end position="134"/>
    </location>
</feature>
<keyword evidence="3" id="KW-1185">Reference proteome</keyword>
<dbReference type="NCBIfam" id="NF047646">
    <property type="entry name" value="REP_Tyr_transpos"/>
    <property type="match status" value="1"/>
</dbReference>
<reference evidence="2 3" key="1">
    <citation type="submission" date="2021-03" db="EMBL/GenBank/DDBJ databases">
        <authorList>
            <person name="Shang D.-D."/>
            <person name="Du Z.-J."/>
            <person name="Chen G.-J."/>
        </authorList>
    </citation>
    <scope>NUCLEOTIDE SEQUENCE [LARGE SCALE GENOMIC DNA]</scope>
    <source>
        <strain evidence="2 3">F1192</strain>
    </source>
</reference>
<dbReference type="PANTHER" id="PTHR36966">
    <property type="entry name" value="REP-ASSOCIATED TYROSINE TRANSPOSASE"/>
    <property type="match status" value="1"/>
</dbReference>
<accession>A0ABS3NPJ1</accession>
<evidence type="ECO:0000313" key="3">
    <source>
        <dbReference type="Proteomes" id="UP000664554"/>
    </source>
</evidence>
<organism evidence="2 3">
    <name type="scientific">Psychrobacter coccoides</name>
    <dbReference type="NCBI Taxonomy" id="2818440"/>
    <lineage>
        <taxon>Bacteria</taxon>
        <taxon>Pseudomonadati</taxon>
        <taxon>Pseudomonadota</taxon>
        <taxon>Gammaproteobacteria</taxon>
        <taxon>Moraxellales</taxon>
        <taxon>Moraxellaceae</taxon>
        <taxon>Psychrobacter</taxon>
    </lineage>
</organism>
<evidence type="ECO:0000259" key="1">
    <source>
        <dbReference type="SMART" id="SM01321"/>
    </source>
</evidence>
<dbReference type="Pfam" id="PF01797">
    <property type="entry name" value="Y1_Tnp"/>
    <property type="match status" value="1"/>
</dbReference>
<sequence length="178" mass="21529">MRTYIRDKAKGGTYFLTMNLSNRKSELLTKHINEFRQAYRLTKQNHDFQLNAMVLLLDHVHMLITLAEDSDNYAVIIASIKTHFSRQIKKSDSEVINHSRIRRRERGIWQRRFWEHRIRDELDYQRHMDYIHYNAVKHGYAERSIDWPYSTFQKYVEKGFYSSDWGGESVSEIEIEHD</sequence>
<name>A0ABS3NPJ1_9GAMM</name>
<dbReference type="PANTHER" id="PTHR36966:SF1">
    <property type="entry name" value="REP-ASSOCIATED TYROSINE TRANSPOSASE"/>
    <property type="match status" value="1"/>
</dbReference>
<dbReference type="Proteomes" id="UP000664554">
    <property type="component" value="Unassembled WGS sequence"/>
</dbReference>
<protein>
    <submittedName>
        <fullName evidence="2">Transposase</fullName>
    </submittedName>
</protein>
<dbReference type="SUPFAM" id="SSF143422">
    <property type="entry name" value="Transposase IS200-like"/>
    <property type="match status" value="1"/>
</dbReference>
<dbReference type="EMBL" id="JAGBKM010000014">
    <property type="protein sequence ID" value="MBO1531258.1"/>
    <property type="molecule type" value="Genomic_DNA"/>
</dbReference>
<dbReference type="SMART" id="SM01321">
    <property type="entry name" value="Y1_Tnp"/>
    <property type="match status" value="1"/>
</dbReference>
<dbReference type="RefSeq" id="WP_207991636.1">
    <property type="nucleotide sequence ID" value="NZ_JAGBKM010000014.1"/>
</dbReference>